<dbReference type="AlphaFoldDB" id="A0A0C3QHE4"/>
<accession>A0A0C3QHE4</accession>
<dbReference type="EMBL" id="KN823032">
    <property type="protein sequence ID" value="KIO25961.1"/>
    <property type="molecule type" value="Genomic_DNA"/>
</dbReference>
<reference evidence="2 3" key="1">
    <citation type="submission" date="2014-04" db="EMBL/GenBank/DDBJ databases">
        <authorList>
            <consortium name="DOE Joint Genome Institute"/>
            <person name="Kuo A."/>
            <person name="Girlanda M."/>
            <person name="Perotto S."/>
            <person name="Kohler A."/>
            <person name="Nagy L.G."/>
            <person name="Floudas D."/>
            <person name="Copeland A."/>
            <person name="Barry K.W."/>
            <person name="Cichocki N."/>
            <person name="Veneault-Fourrey C."/>
            <person name="LaButti K."/>
            <person name="Lindquist E.A."/>
            <person name="Lipzen A."/>
            <person name="Lundell T."/>
            <person name="Morin E."/>
            <person name="Murat C."/>
            <person name="Sun H."/>
            <person name="Tunlid A."/>
            <person name="Henrissat B."/>
            <person name="Grigoriev I.V."/>
            <person name="Hibbett D.S."/>
            <person name="Martin F."/>
            <person name="Nordberg H.P."/>
            <person name="Cantor M.N."/>
            <person name="Hua S.X."/>
        </authorList>
    </citation>
    <scope>NUCLEOTIDE SEQUENCE [LARGE SCALE GENOMIC DNA]</scope>
    <source>
        <strain evidence="2 3">MUT 4182</strain>
    </source>
</reference>
<feature type="region of interest" description="Disordered" evidence="1">
    <location>
        <begin position="30"/>
        <end position="105"/>
    </location>
</feature>
<gene>
    <name evidence="2" type="ORF">M407DRAFT_24711</name>
</gene>
<dbReference type="OrthoDB" id="3267932at2759"/>
<reference evidence="3" key="2">
    <citation type="submission" date="2015-01" db="EMBL/GenBank/DDBJ databases">
        <title>Evolutionary Origins and Diversification of the Mycorrhizal Mutualists.</title>
        <authorList>
            <consortium name="DOE Joint Genome Institute"/>
            <consortium name="Mycorrhizal Genomics Consortium"/>
            <person name="Kohler A."/>
            <person name="Kuo A."/>
            <person name="Nagy L.G."/>
            <person name="Floudas D."/>
            <person name="Copeland A."/>
            <person name="Barry K.W."/>
            <person name="Cichocki N."/>
            <person name="Veneault-Fourrey C."/>
            <person name="LaButti K."/>
            <person name="Lindquist E.A."/>
            <person name="Lipzen A."/>
            <person name="Lundell T."/>
            <person name="Morin E."/>
            <person name="Murat C."/>
            <person name="Riley R."/>
            <person name="Ohm R."/>
            <person name="Sun H."/>
            <person name="Tunlid A."/>
            <person name="Henrissat B."/>
            <person name="Grigoriev I.V."/>
            <person name="Hibbett D.S."/>
            <person name="Martin F."/>
        </authorList>
    </citation>
    <scope>NUCLEOTIDE SEQUENCE [LARGE SCALE GENOMIC DNA]</scope>
    <source>
        <strain evidence="3">MUT 4182</strain>
    </source>
</reference>
<keyword evidence="3" id="KW-1185">Reference proteome</keyword>
<evidence type="ECO:0000256" key="1">
    <source>
        <dbReference type="SAM" id="MobiDB-lite"/>
    </source>
</evidence>
<protein>
    <submittedName>
        <fullName evidence="2">Uncharacterized protein</fullName>
    </submittedName>
</protein>
<feature type="compositionally biased region" description="Basic and acidic residues" evidence="1">
    <location>
        <begin position="84"/>
        <end position="105"/>
    </location>
</feature>
<feature type="compositionally biased region" description="Basic and acidic residues" evidence="1">
    <location>
        <begin position="30"/>
        <end position="43"/>
    </location>
</feature>
<dbReference type="Proteomes" id="UP000054248">
    <property type="component" value="Unassembled WGS sequence"/>
</dbReference>
<name>A0A0C3QHE4_9AGAM</name>
<evidence type="ECO:0000313" key="2">
    <source>
        <dbReference type="EMBL" id="KIO25961.1"/>
    </source>
</evidence>
<evidence type="ECO:0000313" key="3">
    <source>
        <dbReference type="Proteomes" id="UP000054248"/>
    </source>
</evidence>
<organism evidence="2 3">
    <name type="scientific">Tulasnella calospora MUT 4182</name>
    <dbReference type="NCBI Taxonomy" id="1051891"/>
    <lineage>
        <taxon>Eukaryota</taxon>
        <taxon>Fungi</taxon>
        <taxon>Dikarya</taxon>
        <taxon>Basidiomycota</taxon>
        <taxon>Agaricomycotina</taxon>
        <taxon>Agaricomycetes</taxon>
        <taxon>Cantharellales</taxon>
        <taxon>Tulasnellaceae</taxon>
        <taxon>Tulasnella</taxon>
    </lineage>
</organism>
<dbReference type="HOGENOM" id="CLU_2238614_0_0_1"/>
<sequence>MIGIFVSWAAFICLTTVLCVIWRIRVARERKNSERASNDEQKKRASHLTHPTPPLQSTTNKTENRLDSAGFADDDRTSTQAPNGDDHDNDGTDERHEPATSKGTE</sequence>
<proteinExistence type="predicted"/>